<dbReference type="Proteomes" id="UP000664521">
    <property type="component" value="Unassembled WGS sequence"/>
</dbReference>
<dbReference type="EMBL" id="CAJPDS010000038">
    <property type="protein sequence ID" value="CAF9925237.1"/>
    <property type="molecule type" value="Genomic_DNA"/>
</dbReference>
<dbReference type="OrthoDB" id="5982228at2759"/>
<dbReference type="InterPro" id="IPR050598">
    <property type="entry name" value="AminoAcid_Transporter"/>
</dbReference>
<feature type="transmembrane region" description="Helical" evidence="6">
    <location>
        <begin position="299"/>
        <end position="321"/>
    </location>
</feature>
<evidence type="ECO:0000256" key="2">
    <source>
        <dbReference type="ARBA" id="ARBA00022692"/>
    </source>
</evidence>
<feature type="transmembrane region" description="Helical" evidence="6">
    <location>
        <begin position="423"/>
        <end position="445"/>
    </location>
</feature>
<accession>A0A8H3IEM5</accession>
<dbReference type="PANTHER" id="PTHR11785">
    <property type="entry name" value="AMINO ACID TRANSPORTER"/>
    <property type="match status" value="1"/>
</dbReference>
<feature type="transmembrane region" description="Helical" evidence="6">
    <location>
        <begin position="212"/>
        <end position="235"/>
    </location>
</feature>
<dbReference type="InterPro" id="IPR002293">
    <property type="entry name" value="AA/rel_permease1"/>
</dbReference>
<evidence type="ECO:0000256" key="5">
    <source>
        <dbReference type="SAM" id="MobiDB-lite"/>
    </source>
</evidence>
<keyword evidence="2 6" id="KW-0812">Transmembrane</keyword>
<feature type="transmembrane region" description="Helical" evidence="6">
    <location>
        <begin position="494"/>
        <end position="513"/>
    </location>
</feature>
<dbReference type="Gene3D" id="1.20.1740.10">
    <property type="entry name" value="Amino acid/polyamine transporter I"/>
    <property type="match status" value="1"/>
</dbReference>
<protein>
    <recommendedName>
        <fullName evidence="9">Amino acid transporter</fullName>
    </recommendedName>
</protein>
<keyword evidence="8" id="KW-1185">Reference proteome</keyword>
<reference evidence="7" key="1">
    <citation type="submission" date="2021-03" db="EMBL/GenBank/DDBJ databases">
        <authorList>
            <person name="Tagirdzhanova G."/>
        </authorList>
    </citation>
    <scope>NUCLEOTIDE SEQUENCE</scope>
</reference>
<dbReference type="PANTHER" id="PTHR11785:SF382">
    <property type="entry name" value="LOW-AFFINITY METHIONINE PERMEASE"/>
    <property type="match status" value="1"/>
</dbReference>
<comment type="caution">
    <text evidence="7">The sequence shown here is derived from an EMBL/GenBank/DDBJ whole genome shotgun (WGS) entry which is preliminary data.</text>
</comment>
<proteinExistence type="predicted"/>
<feature type="region of interest" description="Disordered" evidence="5">
    <location>
        <begin position="1"/>
        <end position="30"/>
    </location>
</feature>
<feature type="transmembrane region" description="Helical" evidence="6">
    <location>
        <begin position="525"/>
        <end position="548"/>
    </location>
</feature>
<feature type="transmembrane region" description="Helical" evidence="6">
    <location>
        <begin position="451"/>
        <end position="473"/>
    </location>
</feature>
<keyword evidence="3 6" id="KW-1133">Transmembrane helix</keyword>
<name>A0A8H3IEM5_9LECA</name>
<feature type="transmembrane region" description="Helical" evidence="6">
    <location>
        <begin position="352"/>
        <end position="372"/>
    </location>
</feature>
<evidence type="ECO:0000313" key="7">
    <source>
        <dbReference type="EMBL" id="CAF9925237.1"/>
    </source>
</evidence>
<feature type="compositionally biased region" description="Basic and acidic residues" evidence="5">
    <location>
        <begin position="1"/>
        <end position="13"/>
    </location>
</feature>
<evidence type="ECO:0000256" key="1">
    <source>
        <dbReference type="ARBA" id="ARBA00004141"/>
    </source>
</evidence>
<evidence type="ECO:0000256" key="4">
    <source>
        <dbReference type="ARBA" id="ARBA00023136"/>
    </source>
</evidence>
<evidence type="ECO:0000256" key="3">
    <source>
        <dbReference type="ARBA" id="ARBA00022989"/>
    </source>
</evidence>
<feature type="transmembrane region" description="Helical" evidence="6">
    <location>
        <begin position="37"/>
        <end position="61"/>
    </location>
</feature>
<dbReference type="GO" id="GO:0015179">
    <property type="term" value="F:L-amino acid transmembrane transporter activity"/>
    <property type="evidence" value="ECO:0007669"/>
    <property type="project" value="TreeGrafter"/>
</dbReference>
<keyword evidence="4 6" id="KW-0472">Membrane</keyword>
<feature type="transmembrane region" description="Helical" evidence="6">
    <location>
        <begin position="181"/>
        <end position="200"/>
    </location>
</feature>
<dbReference type="AlphaFoldDB" id="A0A8H3IEM5"/>
<gene>
    <name evidence="7" type="ORF">HETSPECPRED_005782</name>
</gene>
<feature type="transmembrane region" description="Helical" evidence="6">
    <location>
        <begin position="73"/>
        <end position="91"/>
    </location>
</feature>
<dbReference type="GO" id="GO:0016020">
    <property type="term" value="C:membrane"/>
    <property type="evidence" value="ECO:0007669"/>
    <property type="project" value="UniProtKB-SubCell"/>
</dbReference>
<evidence type="ECO:0000256" key="6">
    <source>
        <dbReference type="SAM" id="Phobius"/>
    </source>
</evidence>
<dbReference type="PIRSF" id="PIRSF006060">
    <property type="entry name" value="AA_transporter"/>
    <property type="match status" value="1"/>
</dbReference>
<comment type="subcellular location">
    <subcellularLocation>
        <location evidence="1">Membrane</location>
        <topology evidence="1">Multi-pass membrane protein</topology>
    </subcellularLocation>
</comment>
<feature type="transmembrane region" description="Helical" evidence="6">
    <location>
        <begin position="147"/>
        <end position="169"/>
    </location>
</feature>
<dbReference type="Pfam" id="PF13520">
    <property type="entry name" value="AA_permease_2"/>
    <property type="match status" value="2"/>
</dbReference>
<evidence type="ECO:0000313" key="8">
    <source>
        <dbReference type="Proteomes" id="UP000664521"/>
    </source>
</evidence>
<sequence length="598" mass="65063">MPLTEADQRRVEEAEAEAQAPGSSKLLVRSPPDSQKLGSITVMCLILNRTIGSGIFVTPALVLKATNSVGVSLFLWSLGALFGLCGLLVWLELGLSIPKFQPPDQSPESYGAAAEDEIALENVPRSGGEKNYLEYIYKDPRFRTTCMYGLVFVVLGNLAGNSVALGQYVMRAAGDPDNTHAIRGLAIAALTGACLIHGLWRKGGIVLNNVLALIKVLILMAVIVIGFAVAAGASFGNGPVGKAAVKANFDIHKSFQDPNGDVGSYARSIVYIVYSYSGFKQPFYVLSEVSQPKKRFAKATIGTMLLCAVLFILANVAYLCAVPKDRVLEYTDLDMANLFFQDIFGNELAPRVMSGIIALSLFGNIVVMTFTAARVKQEIAKEGILPFSLFFARSTTTPYALLKQKLSSSMETVLEESPATALFLHWVFAVILVAATSSTSPFVAYTVLVLLYAYTLVIMLGFFVATGVLYLRFAKGREWTDSLGFRPWGGPTAAIIYSCTCAFLIVGVFITPSPTSPFSFQSTGIQPYIVPAVGLSTLVIGYCYYLVFAKVIPRLRKKVLIVEREPIIVRQGGSQNGEWVQILEVVEFWWAERQTKET</sequence>
<organism evidence="7 8">
    <name type="scientific">Heterodermia speciosa</name>
    <dbReference type="NCBI Taxonomy" id="116794"/>
    <lineage>
        <taxon>Eukaryota</taxon>
        <taxon>Fungi</taxon>
        <taxon>Dikarya</taxon>
        <taxon>Ascomycota</taxon>
        <taxon>Pezizomycotina</taxon>
        <taxon>Lecanoromycetes</taxon>
        <taxon>OSLEUM clade</taxon>
        <taxon>Lecanoromycetidae</taxon>
        <taxon>Caliciales</taxon>
        <taxon>Physciaceae</taxon>
        <taxon>Heterodermia</taxon>
    </lineage>
</organism>
<evidence type="ECO:0008006" key="9">
    <source>
        <dbReference type="Google" id="ProtNLM"/>
    </source>
</evidence>